<accession>A0ABQ5EKJ5</accession>
<gene>
    <name evidence="1" type="ORF">Tco_0977435</name>
</gene>
<evidence type="ECO:0000313" key="2">
    <source>
        <dbReference type="Proteomes" id="UP001151760"/>
    </source>
</evidence>
<name>A0ABQ5EKJ5_9ASTR</name>
<proteinExistence type="predicted"/>
<dbReference type="EMBL" id="BQNB010016393">
    <property type="protein sequence ID" value="GJT51278.1"/>
    <property type="molecule type" value="Genomic_DNA"/>
</dbReference>
<reference evidence="1" key="2">
    <citation type="submission" date="2022-01" db="EMBL/GenBank/DDBJ databases">
        <authorList>
            <person name="Yamashiro T."/>
            <person name="Shiraishi A."/>
            <person name="Satake H."/>
            <person name="Nakayama K."/>
        </authorList>
    </citation>
    <scope>NUCLEOTIDE SEQUENCE</scope>
</reference>
<sequence length="185" mass="20533">MAVWETMVAVPRGVANFIIPWIVGRYGPELLQAGSSQDNVENSDTVVCVFVSLALMEGWSILKQCSYMISMDAPSSTCIRQTKYPSISASKIMASSERSRARTDGNVMDGRGLGKGDAAPRMVHDALVTERWVCDLAYDGYFRMDPADDHAFVATDLALPSFRILLLAARYPERPLLTRHNRPLF</sequence>
<reference evidence="1" key="1">
    <citation type="journal article" date="2022" name="Int. J. Mol. Sci.">
        <title>Draft Genome of Tanacetum Coccineum: Genomic Comparison of Closely Related Tanacetum-Family Plants.</title>
        <authorList>
            <person name="Yamashiro T."/>
            <person name="Shiraishi A."/>
            <person name="Nakayama K."/>
            <person name="Satake H."/>
        </authorList>
    </citation>
    <scope>NUCLEOTIDE SEQUENCE</scope>
</reference>
<evidence type="ECO:0000313" key="1">
    <source>
        <dbReference type="EMBL" id="GJT51278.1"/>
    </source>
</evidence>
<keyword evidence="2" id="KW-1185">Reference proteome</keyword>
<organism evidence="1 2">
    <name type="scientific">Tanacetum coccineum</name>
    <dbReference type="NCBI Taxonomy" id="301880"/>
    <lineage>
        <taxon>Eukaryota</taxon>
        <taxon>Viridiplantae</taxon>
        <taxon>Streptophyta</taxon>
        <taxon>Embryophyta</taxon>
        <taxon>Tracheophyta</taxon>
        <taxon>Spermatophyta</taxon>
        <taxon>Magnoliopsida</taxon>
        <taxon>eudicotyledons</taxon>
        <taxon>Gunneridae</taxon>
        <taxon>Pentapetalae</taxon>
        <taxon>asterids</taxon>
        <taxon>campanulids</taxon>
        <taxon>Asterales</taxon>
        <taxon>Asteraceae</taxon>
        <taxon>Asteroideae</taxon>
        <taxon>Anthemideae</taxon>
        <taxon>Anthemidinae</taxon>
        <taxon>Tanacetum</taxon>
    </lineage>
</organism>
<dbReference type="Proteomes" id="UP001151760">
    <property type="component" value="Unassembled WGS sequence"/>
</dbReference>
<comment type="caution">
    <text evidence="1">The sequence shown here is derived from an EMBL/GenBank/DDBJ whole genome shotgun (WGS) entry which is preliminary data.</text>
</comment>
<protein>
    <submittedName>
        <fullName evidence="1">Uncharacterized protein</fullName>
    </submittedName>
</protein>